<feature type="region of interest" description="Disordered" evidence="1">
    <location>
        <begin position="33"/>
        <end position="58"/>
    </location>
</feature>
<evidence type="ECO:0000313" key="3">
    <source>
        <dbReference type="Proteomes" id="UP000316541"/>
    </source>
</evidence>
<dbReference type="EMBL" id="VIRM01000036">
    <property type="protein sequence ID" value="TQS18083.1"/>
    <property type="molecule type" value="Genomic_DNA"/>
</dbReference>
<feature type="compositionally biased region" description="Basic and acidic residues" evidence="1">
    <location>
        <begin position="33"/>
        <end position="42"/>
    </location>
</feature>
<proteinExistence type="predicted"/>
<organism evidence="2 3">
    <name type="scientific">Microbispora hainanensis</name>
    <dbReference type="NCBI Taxonomy" id="568844"/>
    <lineage>
        <taxon>Bacteria</taxon>
        <taxon>Bacillati</taxon>
        <taxon>Actinomycetota</taxon>
        <taxon>Actinomycetes</taxon>
        <taxon>Streptosporangiales</taxon>
        <taxon>Streptosporangiaceae</taxon>
        <taxon>Microbispora</taxon>
    </lineage>
</organism>
<feature type="compositionally biased region" description="Low complexity" evidence="1">
    <location>
        <begin position="47"/>
        <end position="58"/>
    </location>
</feature>
<evidence type="ECO:0000256" key="1">
    <source>
        <dbReference type="SAM" id="MobiDB-lite"/>
    </source>
</evidence>
<accession>A0A544YMU7</accession>
<dbReference type="AlphaFoldDB" id="A0A544YMU7"/>
<protein>
    <submittedName>
        <fullName evidence="2">Uncharacterized protein</fullName>
    </submittedName>
</protein>
<dbReference type="RefSeq" id="WP_142622266.1">
    <property type="nucleotide sequence ID" value="NZ_VIRM01000036.1"/>
</dbReference>
<comment type="caution">
    <text evidence="2">The sequence shown here is derived from an EMBL/GenBank/DDBJ whole genome shotgun (WGS) entry which is preliminary data.</text>
</comment>
<dbReference type="Proteomes" id="UP000316541">
    <property type="component" value="Unassembled WGS sequence"/>
</dbReference>
<sequence length="350" mass="37896">MKYSSCGRGDPLTSATGASQIALQLRLRLSESVRVPRREGKTGPDLPSKASQSTPPTSAAALCQDQHMRLAAILLAAVLLLSDSSGMLRPTFEEDAAQAVSTWRTSGAAEIWRKGFVPLEDLSMMSRKVSEQINNEYGWVVAGPLPAPPAEAQIRWDGGSTMRVPVIGPREAMLALSPYPDENIFPDDEEYKLTGAAFTTTRLKTTRGMATVPAWRLYFSNLAGPIDHVAVDQKAIGTIEDAVGDHLAADVTDFGVLDEHILLVKYEYGFCIGEEPPDVTLRASEKPDVVVLGLQLPFQGYGTCVGGEAERSQGVVRLDQPLGDRVVLDERSRLPVLCRRTQNTCHAGHG</sequence>
<evidence type="ECO:0000313" key="2">
    <source>
        <dbReference type="EMBL" id="TQS18083.1"/>
    </source>
</evidence>
<name>A0A544YMU7_9ACTN</name>
<reference evidence="2 3" key="1">
    <citation type="submission" date="2019-07" db="EMBL/GenBank/DDBJ databases">
        <title>Microbispora hainanensis DSM 45428.</title>
        <authorList>
            <person name="Thawai C."/>
        </authorList>
    </citation>
    <scope>NUCLEOTIDE SEQUENCE [LARGE SCALE GENOMIC DNA]</scope>
    <source>
        <strain evidence="2 3">DSM 45428</strain>
    </source>
</reference>
<gene>
    <name evidence="2" type="ORF">FLX08_25880</name>
</gene>